<protein>
    <submittedName>
        <fullName evidence="1">RusA family crossover junction endodeoxyribonuclease</fullName>
    </submittedName>
</protein>
<comment type="caution">
    <text evidence="1">The sequence shown here is derived from an EMBL/GenBank/DDBJ whole genome shotgun (WGS) entry which is preliminary data.</text>
</comment>
<dbReference type="SUPFAM" id="SSF103084">
    <property type="entry name" value="Holliday junction resolvase RusA"/>
    <property type="match status" value="1"/>
</dbReference>
<dbReference type="EMBL" id="QCXQ01000001">
    <property type="protein sequence ID" value="PWG00973.1"/>
    <property type="molecule type" value="Genomic_DNA"/>
</dbReference>
<sequence length="141" mass="16122">MISLTIYGEPVAAGRPRFTRTGHAYDPGKSRKFKEVVAIEATKQFNGELLADKPIEVYIAAYRSNQKNTSKIERARREDKLHVPLQKPDTDNYVKSILDALTGVIWADDNIICHIDAYKFYSELPRIEVLVRDYQPPKKEG</sequence>
<reference evidence="1 2" key="1">
    <citation type="journal article" date="2018" name="Int. J. Syst. Evol. Microbiol.">
        <title>Lactobacillus bambusae sp. nov., isolated from a traditional fermented Ma-bamboo shoots of Taiwan.</title>
        <authorList>
            <person name="Wang L.-T."/>
        </authorList>
    </citation>
    <scope>NUCLEOTIDE SEQUENCE [LARGE SCALE GENOMIC DNA]</scope>
    <source>
        <strain evidence="1 2">BS-W1</strain>
    </source>
</reference>
<dbReference type="RefSeq" id="WP_109249686.1">
    <property type="nucleotide sequence ID" value="NZ_QCXQ01000001.1"/>
</dbReference>
<dbReference type="AlphaFoldDB" id="A0A2V1N1V5"/>
<gene>
    <name evidence="1" type="ORF">DCM90_02010</name>
</gene>
<dbReference type="GO" id="GO:0006310">
    <property type="term" value="P:DNA recombination"/>
    <property type="evidence" value="ECO:0007669"/>
    <property type="project" value="InterPro"/>
</dbReference>
<dbReference type="InterPro" id="IPR008822">
    <property type="entry name" value="Endonuclease_RusA-like"/>
</dbReference>
<name>A0A2V1N1V5_9LACO</name>
<dbReference type="Proteomes" id="UP000245080">
    <property type="component" value="Unassembled WGS sequence"/>
</dbReference>
<dbReference type="OrthoDB" id="5114842at2"/>
<proteinExistence type="predicted"/>
<dbReference type="Gene3D" id="3.30.1330.70">
    <property type="entry name" value="Holliday junction resolvase RusA"/>
    <property type="match status" value="1"/>
</dbReference>
<keyword evidence="2" id="KW-1185">Reference proteome</keyword>
<dbReference type="GO" id="GO:0000287">
    <property type="term" value="F:magnesium ion binding"/>
    <property type="evidence" value="ECO:0007669"/>
    <property type="project" value="InterPro"/>
</dbReference>
<accession>A0A2V1N1V5</accession>
<dbReference type="Pfam" id="PF05866">
    <property type="entry name" value="RusA"/>
    <property type="match status" value="1"/>
</dbReference>
<evidence type="ECO:0000313" key="1">
    <source>
        <dbReference type="EMBL" id="PWG00973.1"/>
    </source>
</evidence>
<organism evidence="1 2">
    <name type="scientific">Levilactobacillus bambusae</name>
    <dbReference type="NCBI Taxonomy" id="2024736"/>
    <lineage>
        <taxon>Bacteria</taxon>
        <taxon>Bacillati</taxon>
        <taxon>Bacillota</taxon>
        <taxon>Bacilli</taxon>
        <taxon>Lactobacillales</taxon>
        <taxon>Lactobacillaceae</taxon>
        <taxon>Levilactobacillus</taxon>
    </lineage>
</organism>
<dbReference type="GO" id="GO:0006281">
    <property type="term" value="P:DNA repair"/>
    <property type="evidence" value="ECO:0007669"/>
    <property type="project" value="InterPro"/>
</dbReference>
<dbReference type="InterPro" id="IPR036614">
    <property type="entry name" value="RusA-like_sf"/>
</dbReference>
<evidence type="ECO:0000313" key="2">
    <source>
        <dbReference type="Proteomes" id="UP000245080"/>
    </source>
</evidence>